<reference evidence="2 3" key="1">
    <citation type="submission" date="2023-06" db="EMBL/GenBank/DDBJ databases">
        <authorList>
            <person name="Feng G."/>
            <person name="Li J."/>
            <person name="Zhu H."/>
        </authorList>
    </citation>
    <scope>NUCLEOTIDE SEQUENCE [LARGE SCALE GENOMIC DNA]</scope>
    <source>
        <strain evidence="2 3">RHCKG28</strain>
    </source>
</reference>
<dbReference type="EMBL" id="JAUCMN010000001">
    <property type="protein sequence ID" value="MDM7890178.1"/>
    <property type="molecule type" value="Genomic_DNA"/>
</dbReference>
<sequence length="108" mass="10982">MTTGTDDAATADGTGTGVPTTPPTTHRGEGAGGGEDGGERHDAVRHDADPETLEPLSHDTQSGEADYVATSPDGSGTERHVPTPDEEQGRGSEYDPVDQGPQQEGQGG</sequence>
<accession>A0ABT7TKR8</accession>
<evidence type="ECO:0000313" key="2">
    <source>
        <dbReference type="EMBL" id="MDM7890178.1"/>
    </source>
</evidence>
<comment type="caution">
    <text evidence="2">The sequence shown here is derived from an EMBL/GenBank/DDBJ whole genome shotgun (WGS) entry which is preliminary data.</text>
</comment>
<feature type="compositionally biased region" description="Basic and acidic residues" evidence="1">
    <location>
        <begin position="37"/>
        <end position="49"/>
    </location>
</feature>
<dbReference type="Proteomes" id="UP001236404">
    <property type="component" value="Unassembled WGS sequence"/>
</dbReference>
<dbReference type="RefSeq" id="WP_289471696.1">
    <property type="nucleotide sequence ID" value="NZ_JAUCMN010000001.1"/>
</dbReference>
<name>A0ABT7TKR8_9MICO</name>
<feature type="compositionally biased region" description="Low complexity" evidence="1">
    <location>
        <begin position="1"/>
        <end position="25"/>
    </location>
</feature>
<protein>
    <submittedName>
        <fullName evidence="2">Uncharacterized protein</fullName>
    </submittedName>
</protein>
<evidence type="ECO:0000256" key="1">
    <source>
        <dbReference type="SAM" id="MobiDB-lite"/>
    </source>
</evidence>
<organism evidence="2 3">
    <name type="scientific">Curtobacterium caseinilyticum</name>
    <dbReference type="NCBI Taxonomy" id="3055137"/>
    <lineage>
        <taxon>Bacteria</taxon>
        <taxon>Bacillati</taxon>
        <taxon>Actinomycetota</taxon>
        <taxon>Actinomycetes</taxon>
        <taxon>Micrococcales</taxon>
        <taxon>Microbacteriaceae</taxon>
        <taxon>Curtobacterium</taxon>
    </lineage>
</organism>
<feature type="compositionally biased region" description="Basic and acidic residues" evidence="1">
    <location>
        <begin position="76"/>
        <end position="93"/>
    </location>
</feature>
<keyword evidence="3" id="KW-1185">Reference proteome</keyword>
<gene>
    <name evidence="2" type="ORF">QUG93_00605</name>
</gene>
<proteinExistence type="predicted"/>
<evidence type="ECO:0000313" key="3">
    <source>
        <dbReference type="Proteomes" id="UP001236404"/>
    </source>
</evidence>
<feature type="region of interest" description="Disordered" evidence="1">
    <location>
        <begin position="1"/>
        <end position="108"/>
    </location>
</feature>